<keyword evidence="1" id="KW-0808">Transferase</keyword>
<dbReference type="AlphaFoldDB" id="A0A091HJN8"/>
<dbReference type="PANTHER" id="PTHR33395:SF22">
    <property type="entry name" value="REVERSE TRANSCRIPTASE DOMAIN-CONTAINING PROTEIN"/>
    <property type="match status" value="1"/>
</dbReference>
<name>A0A091HJN8_CALAN</name>
<dbReference type="GO" id="GO:0061343">
    <property type="term" value="P:cell adhesion involved in heart morphogenesis"/>
    <property type="evidence" value="ECO:0007669"/>
    <property type="project" value="TreeGrafter"/>
</dbReference>
<reference evidence="1 2" key="1">
    <citation type="submission" date="2014-04" db="EMBL/GenBank/DDBJ databases">
        <title>Genome evolution of avian class.</title>
        <authorList>
            <person name="Zhang G."/>
            <person name="Li C."/>
        </authorList>
    </citation>
    <scope>NUCLEOTIDE SEQUENCE [LARGE SCALE GENOMIC DNA]</scope>
    <source>
        <strain evidence="1">BGI_N300</strain>
    </source>
</reference>
<dbReference type="GO" id="GO:0007508">
    <property type="term" value="P:larval heart development"/>
    <property type="evidence" value="ECO:0007669"/>
    <property type="project" value="TreeGrafter"/>
</dbReference>
<keyword evidence="1" id="KW-0548">Nucleotidyltransferase</keyword>
<feature type="non-terminal residue" evidence="1">
    <location>
        <position position="105"/>
    </location>
</feature>
<dbReference type="STRING" id="9244.A0A091HJN8"/>
<accession>A0A091HJN8</accession>
<dbReference type="Proteomes" id="UP000054308">
    <property type="component" value="Unassembled WGS sequence"/>
</dbReference>
<sequence length="105" mass="12064">PLADSEFVRDLLLQLDPYKSMGPDGIHPRILREVADIICRPLSISFGRSWQSGEIPVDWKLAKIVQIFKKGKEEDPRNYRLVNLTSVPGKIMEKIILRGIEKHSR</sequence>
<gene>
    <name evidence="1" type="ORF">N300_14807</name>
</gene>
<dbReference type="GO" id="GO:0003964">
    <property type="term" value="F:RNA-directed DNA polymerase activity"/>
    <property type="evidence" value="ECO:0007669"/>
    <property type="project" value="UniProtKB-KW"/>
</dbReference>
<protein>
    <submittedName>
        <fullName evidence="1">RNA-directed DNA polymerase from mobile element jockey</fullName>
    </submittedName>
</protein>
<proteinExistence type="predicted"/>
<evidence type="ECO:0000313" key="2">
    <source>
        <dbReference type="Proteomes" id="UP000054308"/>
    </source>
</evidence>
<keyword evidence="2" id="KW-1185">Reference proteome</keyword>
<dbReference type="PANTHER" id="PTHR33395">
    <property type="entry name" value="TRANSCRIPTASE, PUTATIVE-RELATED-RELATED"/>
    <property type="match status" value="1"/>
</dbReference>
<keyword evidence="1" id="KW-0695">RNA-directed DNA polymerase</keyword>
<feature type="non-terminal residue" evidence="1">
    <location>
        <position position="1"/>
    </location>
</feature>
<evidence type="ECO:0000313" key="1">
    <source>
        <dbReference type="EMBL" id="KFO96513.1"/>
    </source>
</evidence>
<dbReference type="GO" id="GO:0031012">
    <property type="term" value="C:extracellular matrix"/>
    <property type="evidence" value="ECO:0007669"/>
    <property type="project" value="TreeGrafter"/>
</dbReference>
<dbReference type="EMBL" id="KL217544">
    <property type="protein sequence ID" value="KFO96513.1"/>
    <property type="molecule type" value="Genomic_DNA"/>
</dbReference>
<organism evidence="1 2">
    <name type="scientific">Calypte anna</name>
    <name type="common">Anna's hummingbird</name>
    <name type="synonym">Archilochus anna</name>
    <dbReference type="NCBI Taxonomy" id="9244"/>
    <lineage>
        <taxon>Eukaryota</taxon>
        <taxon>Metazoa</taxon>
        <taxon>Chordata</taxon>
        <taxon>Craniata</taxon>
        <taxon>Vertebrata</taxon>
        <taxon>Euteleostomi</taxon>
        <taxon>Archelosauria</taxon>
        <taxon>Archosauria</taxon>
        <taxon>Dinosauria</taxon>
        <taxon>Saurischia</taxon>
        <taxon>Theropoda</taxon>
        <taxon>Coelurosauria</taxon>
        <taxon>Aves</taxon>
        <taxon>Neognathae</taxon>
        <taxon>Neoaves</taxon>
        <taxon>Strisores</taxon>
        <taxon>Apodiformes</taxon>
        <taxon>Trochilidae</taxon>
        <taxon>Calypte</taxon>
    </lineage>
</organism>